<feature type="coiled-coil region" evidence="1">
    <location>
        <begin position="2"/>
        <end position="36"/>
    </location>
</feature>
<gene>
    <name evidence="2" type="ORF">XELAEV_180154808mg</name>
</gene>
<feature type="non-terminal residue" evidence="2">
    <location>
        <position position="84"/>
    </location>
</feature>
<dbReference type="PANTHER" id="PTHR46253:SF3">
    <property type="entry name" value="TGF-BETA-ACTIVATED KINASE 1 AND MAP3K7-BINDING PROTEIN 3"/>
    <property type="match status" value="1"/>
</dbReference>
<dbReference type="PANTHER" id="PTHR46253">
    <property type="entry name" value="TGF-BETA-ACTIVATED KINASE 1 AND MAP3K7-BINDING PROTEIN TAB"/>
    <property type="match status" value="1"/>
</dbReference>
<feature type="non-terminal residue" evidence="2">
    <location>
        <position position="1"/>
    </location>
</feature>
<dbReference type="AlphaFoldDB" id="A0A974DI40"/>
<protein>
    <submittedName>
        <fullName evidence="2">Uncharacterized protein</fullName>
    </submittedName>
</protein>
<evidence type="ECO:0000313" key="2">
    <source>
        <dbReference type="EMBL" id="OCT92423.1"/>
    </source>
</evidence>
<name>A0A974DI40_XENLA</name>
<proteinExistence type="predicted"/>
<reference evidence="3" key="1">
    <citation type="journal article" date="2016" name="Nature">
        <title>Genome evolution in the allotetraploid frog Xenopus laevis.</title>
        <authorList>
            <person name="Session A.M."/>
            <person name="Uno Y."/>
            <person name="Kwon T."/>
            <person name="Chapman J.A."/>
            <person name="Toyoda A."/>
            <person name="Takahashi S."/>
            <person name="Fukui A."/>
            <person name="Hikosaka A."/>
            <person name="Suzuki A."/>
            <person name="Kondo M."/>
            <person name="van Heeringen S.J."/>
            <person name="Quigley I."/>
            <person name="Heinz S."/>
            <person name="Ogino H."/>
            <person name="Ochi H."/>
            <person name="Hellsten U."/>
            <person name="Lyons J.B."/>
            <person name="Simakov O."/>
            <person name="Putnam N."/>
            <person name="Stites J."/>
            <person name="Kuroki Y."/>
            <person name="Tanaka T."/>
            <person name="Michiue T."/>
            <person name="Watanabe M."/>
            <person name="Bogdanovic O."/>
            <person name="Lister R."/>
            <person name="Georgiou G."/>
            <person name="Paranjpe S.S."/>
            <person name="van Kruijsbergen I."/>
            <person name="Shu S."/>
            <person name="Carlson J."/>
            <person name="Kinoshita T."/>
            <person name="Ohta Y."/>
            <person name="Mawaribuchi S."/>
            <person name="Jenkins J."/>
            <person name="Grimwood J."/>
            <person name="Schmutz J."/>
            <person name="Mitros T."/>
            <person name="Mozaffari S.V."/>
            <person name="Suzuki Y."/>
            <person name="Haramoto Y."/>
            <person name="Yamamoto T.S."/>
            <person name="Takagi C."/>
            <person name="Heald R."/>
            <person name="Miller K."/>
            <person name="Haudenschild C."/>
            <person name="Kitzman J."/>
            <person name="Nakayama T."/>
            <person name="Izutsu Y."/>
            <person name="Robert J."/>
            <person name="Fortriede J."/>
            <person name="Burns K."/>
            <person name="Lotay V."/>
            <person name="Karimi K."/>
            <person name="Yasuoka Y."/>
            <person name="Dichmann D.S."/>
            <person name="Flajnik M.F."/>
            <person name="Houston D.W."/>
            <person name="Shendure J."/>
            <person name="DuPasquier L."/>
            <person name="Vize P.D."/>
            <person name="Zorn A.M."/>
            <person name="Ito M."/>
            <person name="Marcotte E.M."/>
            <person name="Wallingford J.B."/>
            <person name="Ito Y."/>
            <person name="Asashima M."/>
            <person name="Ueno N."/>
            <person name="Matsuda Y."/>
            <person name="Veenstra G.J."/>
            <person name="Fujiyama A."/>
            <person name="Harland R.M."/>
            <person name="Taira M."/>
            <person name="Rokhsar D.S."/>
        </authorList>
    </citation>
    <scope>NUCLEOTIDE SEQUENCE [LARGE SCALE GENOMIC DNA]</scope>
    <source>
        <strain evidence="3">J</strain>
    </source>
</reference>
<dbReference type="GO" id="GO:0070062">
    <property type="term" value="C:extracellular exosome"/>
    <property type="evidence" value="ECO:0007669"/>
    <property type="project" value="TreeGrafter"/>
</dbReference>
<evidence type="ECO:0000256" key="1">
    <source>
        <dbReference type="SAM" id="Coils"/>
    </source>
</evidence>
<evidence type="ECO:0000313" key="3">
    <source>
        <dbReference type="Proteomes" id="UP000694892"/>
    </source>
</evidence>
<organism evidence="2 3">
    <name type="scientific">Xenopus laevis</name>
    <name type="common">African clawed frog</name>
    <dbReference type="NCBI Taxonomy" id="8355"/>
    <lineage>
        <taxon>Eukaryota</taxon>
        <taxon>Metazoa</taxon>
        <taxon>Chordata</taxon>
        <taxon>Craniata</taxon>
        <taxon>Vertebrata</taxon>
        <taxon>Euteleostomi</taxon>
        <taxon>Amphibia</taxon>
        <taxon>Batrachia</taxon>
        <taxon>Anura</taxon>
        <taxon>Pipoidea</taxon>
        <taxon>Pipidae</taxon>
        <taxon>Xenopodinae</taxon>
        <taxon>Xenopus</taxon>
        <taxon>Xenopus</taxon>
    </lineage>
</organism>
<accession>A0A974DI40</accession>
<dbReference type="GO" id="GO:0043123">
    <property type="term" value="P:positive regulation of canonical NF-kappaB signal transduction"/>
    <property type="evidence" value="ECO:0007669"/>
    <property type="project" value="TreeGrafter"/>
</dbReference>
<dbReference type="EMBL" id="CM004469">
    <property type="protein sequence ID" value="OCT92423.1"/>
    <property type="molecule type" value="Genomic_DNA"/>
</dbReference>
<keyword evidence="1" id="KW-0175">Coiled coil</keyword>
<sequence>LLLHQRARMERLAKELKHEKEELEKLKTEVNGMEHDLMQRRLRRVSCTTAIPTPEEMTRLRGLNRQLQINVDCTQKEIDLLQSR</sequence>
<dbReference type="Proteomes" id="UP000694892">
    <property type="component" value="Chromosome 2S"/>
</dbReference>